<protein>
    <submittedName>
        <fullName evidence="3">Fasciclin domain-containing protein</fullName>
    </submittedName>
</protein>
<dbReference type="InterPro" id="IPR036378">
    <property type="entry name" value="FAS1_dom_sf"/>
</dbReference>
<accession>A0ABV8AST6</accession>
<dbReference type="InterPro" id="IPR000782">
    <property type="entry name" value="FAS1_domain"/>
</dbReference>
<evidence type="ECO:0000313" key="3">
    <source>
        <dbReference type="EMBL" id="MFC3881033.1"/>
    </source>
</evidence>
<dbReference type="PANTHER" id="PTHR10900:SF77">
    <property type="entry name" value="FI19380P1"/>
    <property type="match status" value="1"/>
</dbReference>
<dbReference type="Proteomes" id="UP001595805">
    <property type="component" value="Unassembled WGS sequence"/>
</dbReference>
<sequence>MLSPKNFHWKGLFVFLLSFAIASCSGMEEPNSPDLQSNLNSIPEILKTMENGDNTGSENFRKSAGNTYATFNAALAKSGLNSVFAQEELTVFAPNDAAFAELDLNPGNIGDLEGLSDILLYHVISGSVFEADLTNGMVPTLSGESVEISLVNGPMVNDANIVLTDKKARNGVIHGIDKVLLGPIGPPADPSILEIIEFDPRFSRLNFAINLLPALQADLAALSNATLFAPDDAAFDAVNLSEEIIRNSIEIFGRAAIVENRLRYHLFDGGTVLSTDLVDGQITMSQGGLVTVLASNPSLLDENNNPAEITDVDVVASNGVIHIINKVLTPL</sequence>
<feature type="domain" description="FAS1" evidence="2">
    <location>
        <begin position="55"/>
        <end position="180"/>
    </location>
</feature>
<dbReference type="RefSeq" id="WP_377906374.1">
    <property type="nucleotide sequence ID" value="NZ_JBHRZS010000007.1"/>
</dbReference>
<feature type="domain" description="FAS1" evidence="2">
    <location>
        <begin position="189"/>
        <end position="328"/>
    </location>
</feature>
<organism evidence="3 4">
    <name type="scientific">Algoriphagus namhaensis</name>
    <dbReference type="NCBI Taxonomy" id="915353"/>
    <lineage>
        <taxon>Bacteria</taxon>
        <taxon>Pseudomonadati</taxon>
        <taxon>Bacteroidota</taxon>
        <taxon>Cytophagia</taxon>
        <taxon>Cytophagales</taxon>
        <taxon>Cyclobacteriaceae</taxon>
        <taxon>Algoriphagus</taxon>
    </lineage>
</organism>
<keyword evidence="1" id="KW-0732">Signal</keyword>
<evidence type="ECO:0000256" key="1">
    <source>
        <dbReference type="SAM" id="SignalP"/>
    </source>
</evidence>
<dbReference type="EMBL" id="JBHRZS010000007">
    <property type="protein sequence ID" value="MFC3881033.1"/>
    <property type="molecule type" value="Genomic_DNA"/>
</dbReference>
<dbReference type="PANTHER" id="PTHR10900">
    <property type="entry name" value="PERIOSTIN-RELATED"/>
    <property type="match status" value="1"/>
</dbReference>
<dbReference type="SUPFAM" id="SSF82153">
    <property type="entry name" value="FAS1 domain"/>
    <property type="match status" value="2"/>
</dbReference>
<proteinExistence type="predicted"/>
<comment type="caution">
    <text evidence="3">The sequence shown here is derived from an EMBL/GenBank/DDBJ whole genome shotgun (WGS) entry which is preliminary data.</text>
</comment>
<gene>
    <name evidence="3" type="ORF">ACFOSV_12635</name>
</gene>
<dbReference type="SMART" id="SM00554">
    <property type="entry name" value="FAS1"/>
    <property type="match status" value="2"/>
</dbReference>
<dbReference type="PROSITE" id="PS50213">
    <property type="entry name" value="FAS1"/>
    <property type="match status" value="2"/>
</dbReference>
<dbReference type="InterPro" id="IPR050904">
    <property type="entry name" value="Adhesion/Biosynth-related"/>
</dbReference>
<reference evidence="4" key="1">
    <citation type="journal article" date="2019" name="Int. J. Syst. Evol. Microbiol.">
        <title>The Global Catalogue of Microorganisms (GCM) 10K type strain sequencing project: providing services to taxonomists for standard genome sequencing and annotation.</title>
        <authorList>
            <consortium name="The Broad Institute Genomics Platform"/>
            <consortium name="The Broad Institute Genome Sequencing Center for Infectious Disease"/>
            <person name="Wu L."/>
            <person name="Ma J."/>
        </authorList>
    </citation>
    <scope>NUCLEOTIDE SEQUENCE [LARGE SCALE GENOMIC DNA]</scope>
    <source>
        <strain evidence="4">CCUG 60523</strain>
    </source>
</reference>
<dbReference type="PROSITE" id="PS51257">
    <property type="entry name" value="PROKAR_LIPOPROTEIN"/>
    <property type="match status" value="1"/>
</dbReference>
<dbReference type="Pfam" id="PF02469">
    <property type="entry name" value="Fasciclin"/>
    <property type="match status" value="2"/>
</dbReference>
<evidence type="ECO:0000313" key="4">
    <source>
        <dbReference type="Proteomes" id="UP001595805"/>
    </source>
</evidence>
<feature type="signal peptide" evidence="1">
    <location>
        <begin position="1"/>
        <end position="26"/>
    </location>
</feature>
<dbReference type="Gene3D" id="2.30.180.10">
    <property type="entry name" value="FAS1 domain"/>
    <property type="match status" value="2"/>
</dbReference>
<keyword evidence="4" id="KW-1185">Reference proteome</keyword>
<feature type="chain" id="PRO_5046634417" evidence="1">
    <location>
        <begin position="27"/>
        <end position="331"/>
    </location>
</feature>
<evidence type="ECO:0000259" key="2">
    <source>
        <dbReference type="PROSITE" id="PS50213"/>
    </source>
</evidence>
<name>A0ABV8AST6_9BACT</name>